<dbReference type="EMBL" id="BSXS01001859">
    <property type="protein sequence ID" value="GME77468.1"/>
    <property type="molecule type" value="Genomic_DNA"/>
</dbReference>
<comment type="caution">
    <text evidence="1">The sequence shown here is derived from an EMBL/GenBank/DDBJ whole genome shotgun (WGS) entry which is preliminary data.</text>
</comment>
<sequence length="620" mass="69881">MSAVAAPPNNTVEELYPIALLMDELRHDDVASRVQAMKRLDTIAIALGPERTREELLPFLDNVVPDDEDEVVAIAAEELGKFVPYVGGPQYATLLIPILEKITACEEPIVREKAVDSLNFISESLSDEQIVHEFIPLISRLAKEKWFSLHIAAAGLFKSIIIRVSPDLRLDLIKLFSELIQDDSPMVRKSAASHLPGLIDLLAENFSTPSTVGEFHWDLITLMFNSLVKDNQDSVKFLSVDVLIAILKFLKKINEKQYTEELFASLISLIDDMSWRVRYMVADRFEQLVINFDDDQYTLKLVPNLISLMKDNEAEVRKAISKQLPGFCKAVNRADSSLVLNEIVPVVSQLSMDESEAVRSALASEVTGLAPILGKEATIEYLLPVFVEMLKDEFSEVRLNIISNLQQVNEVIGIQLLSESLLPAITALANDKLWRVRLAIIEQIPLLAEQLGVAFFDEALGQLCMEWLWDPVYSIREAAVLNLQKLTKFFGEEWCKVELIKRLLAKKQSKEFDNFICRITCLFAFDKLISVLSPHAIATEVFPFIDSLKTDQVPNIRFNVAKSLLSISEKLLTDPTSNEKSLVVRSIKPSLEKLLNDEDVDVRYYAGKSLNTLNEFLENN</sequence>
<evidence type="ECO:0000313" key="1">
    <source>
        <dbReference type="EMBL" id="GME77468.1"/>
    </source>
</evidence>
<keyword evidence="2" id="KW-1185">Reference proteome</keyword>
<reference evidence="1" key="1">
    <citation type="submission" date="2023-04" db="EMBL/GenBank/DDBJ databases">
        <title>Ambrosiozyma monospora NBRC 10751.</title>
        <authorList>
            <person name="Ichikawa N."/>
            <person name="Sato H."/>
            <person name="Tonouchi N."/>
        </authorList>
    </citation>
    <scope>NUCLEOTIDE SEQUENCE</scope>
    <source>
        <strain evidence="1">NBRC 10751</strain>
    </source>
</reference>
<protein>
    <submittedName>
        <fullName evidence="1">Unnamed protein product</fullName>
    </submittedName>
</protein>
<name>A0ACB5SZA1_AMBMO</name>
<organism evidence="1 2">
    <name type="scientific">Ambrosiozyma monospora</name>
    <name type="common">Yeast</name>
    <name type="synonym">Endomycopsis monosporus</name>
    <dbReference type="NCBI Taxonomy" id="43982"/>
    <lineage>
        <taxon>Eukaryota</taxon>
        <taxon>Fungi</taxon>
        <taxon>Dikarya</taxon>
        <taxon>Ascomycota</taxon>
        <taxon>Saccharomycotina</taxon>
        <taxon>Pichiomycetes</taxon>
        <taxon>Pichiales</taxon>
        <taxon>Pichiaceae</taxon>
        <taxon>Ambrosiozyma</taxon>
    </lineage>
</organism>
<accession>A0ACB5SZA1</accession>
<gene>
    <name evidence="1" type="ORF">Amon02_000304700</name>
</gene>
<proteinExistence type="predicted"/>
<dbReference type="Proteomes" id="UP001165064">
    <property type="component" value="Unassembled WGS sequence"/>
</dbReference>
<evidence type="ECO:0000313" key="2">
    <source>
        <dbReference type="Proteomes" id="UP001165064"/>
    </source>
</evidence>